<accession>A0ABS6JBD4</accession>
<evidence type="ECO:0008006" key="4">
    <source>
        <dbReference type="Google" id="ProtNLM"/>
    </source>
</evidence>
<feature type="transmembrane region" description="Helical" evidence="1">
    <location>
        <begin position="101"/>
        <end position="126"/>
    </location>
</feature>
<keyword evidence="1" id="KW-0812">Transmembrane</keyword>
<proteinExistence type="predicted"/>
<feature type="transmembrane region" description="Helical" evidence="1">
    <location>
        <begin position="45"/>
        <end position="64"/>
    </location>
</feature>
<comment type="caution">
    <text evidence="2">The sequence shown here is derived from an EMBL/GenBank/DDBJ whole genome shotgun (WGS) entry which is preliminary data.</text>
</comment>
<evidence type="ECO:0000313" key="2">
    <source>
        <dbReference type="EMBL" id="MBU9710499.1"/>
    </source>
</evidence>
<feature type="transmembrane region" description="Helical" evidence="1">
    <location>
        <begin position="184"/>
        <end position="206"/>
    </location>
</feature>
<dbReference type="EMBL" id="JAHQCS010000034">
    <property type="protein sequence ID" value="MBU9710499.1"/>
    <property type="molecule type" value="Genomic_DNA"/>
</dbReference>
<gene>
    <name evidence="2" type="ORF">KS419_01900</name>
</gene>
<reference evidence="2 3" key="1">
    <citation type="submission" date="2021-06" db="EMBL/GenBank/DDBJ databases">
        <title>Bacillus sp. RD4P76, an endophyte from a halophyte.</title>
        <authorList>
            <person name="Sun J.-Q."/>
        </authorList>
    </citation>
    <scope>NUCLEOTIDE SEQUENCE [LARGE SCALE GENOMIC DNA]</scope>
    <source>
        <strain evidence="2 3">CGMCC 1.15917</strain>
    </source>
</reference>
<evidence type="ECO:0000313" key="3">
    <source>
        <dbReference type="Proteomes" id="UP000784880"/>
    </source>
</evidence>
<keyword evidence="1" id="KW-1133">Transmembrane helix</keyword>
<name>A0ABS6JBD4_9BACI</name>
<keyword evidence="3" id="KW-1185">Reference proteome</keyword>
<evidence type="ECO:0000256" key="1">
    <source>
        <dbReference type="SAM" id="Phobius"/>
    </source>
</evidence>
<feature type="transmembrane region" description="Helical" evidence="1">
    <location>
        <begin position="147"/>
        <end position="178"/>
    </location>
</feature>
<organism evidence="2 3">
    <name type="scientific">Evansella tamaricis</name>
    <dbReference type="NCBI Taxonomy" id="2069301"/>
    <lineage>
        <taxon>Bacteria</taxon>
        <taxon>Bacillati</taxon>
        <taxon>Bacillota</taxon>
        <taxon>Bacilli</taxon>
        <taxon>Bacillales</taxon>
        <taxon>Bacillaceae</taxon>
        <taxon>Evansella</taxon>
    </lineage>
</organism>
<keyword evidence="1" id="KW-0472">Membrane</keyword>
<feature type="transmembrane region" description="Helical" evidence="1">
    <location>
        <begin position="277"/>
        <end position="297"/>
    </location>
</feature>
<protein>
    <recommendedName>
        <fullName evidence="4">Glycerophosphoryl diester phosphodiesterase membrane domain-containing protein</fullName>
    </recommendedName>
</protein>
<feature type="transmembrane region" description="Helical" evidence="1">
    <location>
        <begin position="237"/>
        <end position="257"/>
    </location>
</feature>
<sequence length="318" mass="35950">MECFRKSGRLEEVNKQLFNKPKAFGEILDLTFQLSKNRFVDFMKIFLILLGPIFVLEAIVYLMSGVNFFRETGPGTVWFEQIINSFVETEPLETASLGADLGIIGLGLVSILLYPIAQAAVLFAVNHIRKGEEFKVGDVIKQAFSRFWAILWGNIVFFFVIFGIMLIPIIAITSIVISMGPENIIGAVILIILLGFIFFFGFMLLITRLSFYFGSIVLDKITPGIIRSWKLSRKRTWPLFGLYIIFYVIIGAITFAVETSFGLLLGNSVLLLTINNLALLFTTMVVTVGYSVMFLDLKTRHNADDLKEMLDDYQENNK</sequence>
<dbReference type="Proteomes" id="UP000784880">
    <property type="component" value="Unassembled WGS sequence"/>
</dbReference>